<accession>A0A1T5LN28</accession>
<gene>
    <name evidence="1" type="ORF">SAMN05660236_3573</name>
</gene>
<sequence length="88" mass="10132">MYMVEVFKTNVEEQHHASMLIAQIHKTFTDYIANFDLEDCDRILRIKSSTGSVQCFPLIDLLHDFGFTAEVLSDDIAVLPIHHIITMH</sequence>
<proteinExistence type="predicted"/>
<organism evidence="1 2">
    <name type="scientific">Ohtaekwangia koreensis</name>
    <dbReference type="NCBI Taxonomy" id="688867"/>
    <lineage>
        <taxon>Bacteria</taxon>
        <taxon>Pseudomonadati</taxon>
        <taxon>Bacteroidota</taxon>
        <taxon>Cytophagia</taxon>
        <taxon>Cytophagales</taxon>
        <taxon>Fulvivirgaceae</taxon>
        <taxon>Ohtaekwangia</taxon>
    </lineage>
</organism>
<evidence type="ECO:0000313" key="2">
    <source>
        <dbReference type="Proteomes" id="UP000190961"/>
    </source>
</evidence>
<evidence type="ECO:0000313" key="1">
    <source>
        <dbReference type="EMBL" id="SKC77413.1"/>
    </source>
</evidence>
<name>A0A1T5LN28_9BACT</name>
<reference evidence="1 2" key="1">
    <citation type="submission" date="2017-02" db="EMBL/GenBank/DDBJ databases">
        <authorList>
            <person name="Peterson S.W."/>
        </authorList>
    </citation>
    <scope>NUCLEOTIDE SEQUENCE [LARGE SCALE GENOMIC DNA]</scope>
    <source>
        <strain evidence="1 2">DSM 25262</strain>
    </source>
</reference>
<dbReference type="Proteomes" id="UP000190961">
    <property type="component" value="Unassembled WGS sequence"/>
</dbReference>
<keyword evidence="2" id="KW-1185">Reference proteome</keyword>
<dbReference type="AlphaFoldDB" id="A0A1T5LN28"/>
<dbReference type="STRING" id="688867.SAMN05660236_3573"/>
<dbReference type="EMBL" id="FUZU01000002">
    <property type="protein sequence ID" value="SKC77413.1"/>
    <property type="molecule type" value="Genomic_DNA"/>
</dbReference>
<protein>
    <submittedName>
        <fullName evidence="1">Uncharacterized protein</fullName>
    </submittedName>
</protein>